<evidence type="ECO:0000313" key="3">
    <source>
        <dbReference type="Proteomes" id="UP000244898"/>
    </source>
</evidence>
<reference evidence="3" key="1">
    <citation type="submission" date="2018-03" db="EMBL/GenBank/DDBJ databases">
        <authorList>
            <person name="Rodrigo-Torres L."/>
            <person name="Arahal R. D."/>
            <person name="Lucena T."/>
        </authorList>
    </citation>
    <scope>NUCLEOTIDE SEQUENCE [LARGE SCALE GENOMIC DNA]</scope>
    <source>
        <strain evidence="3">CECT 7615</strain>
    </source>
</reference>
<organism evidence="2 3">
    <name type="scientific">Falsiruegeria mediterranea M17</name>
    <dbReference type="NCBI Taxonomy" id="1200281"/>
    <lineage>
        <taxon>Bacteria</taxon>
        <taxon>Pseudomonadati</taxon>
        <taxon>Pseudomonadota</taxon>
        <taxon>Alphaproteobacteria</taxon>
        <taxon>Rhodobacterales</taxon>
        <taxon>Roseobacteraceae</taxon>
        <taxon>Falsiruegeria</taxon>
    </lineage>
</organism>
<gene>
    <name evidence="2" type="ORF">TRM7615_03204</name>
</gene>
<dbReference type="EMBL" id="ONZG01000008">
    <property type="protein sequence ID" value="SPJ29683.1"/>
    <property type="molecule type" value="Genomic_DNA"/>
</dbReference>
<dbReference type="AlphaFoldDB" id="A0A2R8CB93"/>
<dbReference type="SUPFAM" id="SSF55021">
    <property type="entry name" value="ACT-like"/>
    <property type="match status" value="2"/>
</dbReference>
<feature type="domain" description="CASTOR ACT" evidence="1">
    <location>
        <begin position="66"/>
        <end position="122"/>
    </location>
</feature>
<dbReference type="Proteomes" id="UP000244898">
    <property type="component" value="Unassembled WGS sequence"/>
</dbReference>
<dbReference type="PANTHER" id="PTHR39199">
    <property type="entry name" value="BLR5128 PROTEIN"/>
    <property type="match status" value="1"/>
</dbReference>
<dbReference type="InterPro" id="IPR027795">
    <property type="entry name" value="CASTOR_ACT_dom"/>
</dbReference>
<dbReference type="RefSeq" id="WP_108789281.1">
    <property type="nucleotide sequence ID" value="NZ_ONZG01000008.1"/>
</dbReference>
<dbReference type="InterPro" id="IPR045865">
    <property type="entry name" value="ACT-like_dom_sf"/>
</dbReference>
<evidence type="ECO:0000259" key="1">
    <source>
        <dbReference type="Pfam" id="PF13840"/>
    </source>
</evidence>
<dbReference type="Pfam" id="PF13840">
    <property type="entry name" value="ACT_7"/>
    <property type="match status" value="1"/>
</dbReference>
<accession>A0A2R8CB93</accession>
<sequence>MTTPVKDTSAMIAGMEPLLVDGTFAFVPWPVGDAWPEGTRASCVEDEGLSLIIPIDAAPHDALPMRCITLQVHSSLEGVGLTAAVSAGLAASGIPANVVAGYHHDHVYLPADKADLAMGILRQLQKEAAQ</sequence>
<dbReference type="PANTHER" id="PTHR39199:SF1">
    <property type="entry name" value="BLR5128 PROTEIN"/>
    <property type="match status" value="1"/>
</dbReference>
<keyword evidence="3" id="KW-1185">Reference proteome</keyword>
<proteinExistence type="predicted"/>
<dbReference type="Gene3D" id="3.30.2130.10">
    <property type="entry name" value="VC0802-like"/>
    <property type="match status" value="1"/>
</dbReference>
<dbReference type="OrthoDB" id="517867at2"/>
<name>A0A2R8CB93_9RHOB</name>
<evidence type="ECO:0000313" key="2">
    <source>
        <dbReference type="EMBL" id="SPJ29683.1"/>
    </source>
</evidence>
<protein>
    <recommendedName>
        <fullName evidence="1">CASTOR ACT domain-containing protein</fullName>
    </recommendedName>
</protein>